<keyword evidence="1" id="KW-0472">Membrane</keyword>
<dbReference type="Proteomes" id="UP001236014">
    <property type="component" value="Chromosome"/>
</dbReference>
<accession>A0A9Y2IIV9</accession>
<dbReference type="RefSeq" id="WP_285970485.1">
    <property type="nucleotide sequence ID" value="NZ_CP127294.1"/>
</dbReference>
<dbReference type="AlphaFoldDB" id="A0A9Y2IIV9"/>
<keyword evidence="1" id="KW-0812">Transmembrane</keyword>
<dbReference type="EMBL" id="CP127294">
    <property type="protein sequence ID" value="WIX79806.1"/>
    <property type="molecule type" value="Genomic_DNA"/>
</dbReference>
<evidence type="ECO:0000313" key="3">
    <source>
        <dbReference type="Proteomes" id="UP001236014"/>
    </source>
</evidence>
<proteinExistence type="predicted"/>
<protein>
    <submittedName>
        <fullName evidence="2">Uncharacterized protein</fullName>
    </submittedName>
</protein>
<gene>
    <name evidence="2" type="ORF">QRX50_03120</name>
</gene>
<reference evidence="2 3" key="1">
    <citation type="submission" date="2023-06" db="EMBL/GenBank/DDBJ databases">
        <authorList>
            <person name="Oyuntsetseg B."/>
            <person name="Kim S.B."/>
        </authorList>
    </citation>
    <scope>NUCLEOTIDE SEQUENCE [LARGE SCALE GENOMIC DNA]</scope>
    <source>
        <strain evidence="2 3">2-15</strain>
    </source>
</reference>
<dbReference type="KEGG" id="acab:QRX50_03120"/>
<organism evidence="2 3">
    <name type="scientific">Amycolatopsis carbonis</name>
    <dbReference type="NCBI Taxonomy" id="715471"/>
    <lineage>
        <taxon>Bacteria</taxon>
        <taxon>Bacillati</taxon>
        <taxon>Actinomycetota</taxon>
        <taxon>Actinomycetes</taxon>
        <taxon>Pseudonocardiales</taxon>
        <taxon>Pseudonocardiaceae</taxon>
        <taxon>Amycolatopsis</taxon>
    </lineage>
</organism>
<evidence type="ECO:0000313" key="2">
    <source>
        <dbReference type="EMBL" id="WIX79806.1"/>
    </source>
</evidence>
<feature type="transmembrane region" description="Helical" evidence="1">
    <location>
        <begin position="40"/>
        <end position="60"/>
    </location>
</feature>
<evidence type="ECO:0000256" key="1">
    <source>
        <dbReference type="SAM" id="Phobius"/>
    </source>
</evidence>
<keyword evidence="1" id="KW-1133">Transmembrane helix</keyword>
<keyword evidence="3" id="KW-1185">Reference proteome</keyword>
<sequence>MIDNLPPRRELPPEVRDRIRLRVRAGLDEATRPAHRRRSVWLVAAAVVVVATGVVFATGVPRGDSAGPLAPAAPRNSGQEMLDRCWNAMKPYYPEIGDPRGWNIPFTLVHGDATVTAAMIGDQPLFCETTLTTVTISDPDAPPAPVPGTKAKVYLRTADGLVAGLADPAWRGVQAVAPGVTLQPDGPPAWWLSSLSHQFAVFTGAGPAVPLALGPEGAEVDPSALVSAPAALTVKVDRPASAERRSEAGMFLDECLASSAQQVPDRGAYVAGAFLSWNNRKLIVARLGQHVLTCSARPDPGKPGATYYAVNPSSVQDLKPGAGGGALAPVLAPVKETGEPERLVFAGGVPENVTRVSVTYPGGQPKDAVVAHGTFAIWHTDADNSSIVDGRTDVKAYDAAGNVVIEASLKLF</sequence>
<name>A0A9Y2IIV9_9PSEU</name>